<sequence>MLDAIRLRNTRNEMDMRSRKGKILRRAATHQIKASRPLNKQRISSSSVKVRVRLFNENPVLAMGRNTRLVFVKERVRSVDGRCGGLSESAALPTIINELHGDDFVWVGSGYALASTAVLPLTGGLAQSMTWLIAGRVVQNLGGGGLLTLSNIIVSDLVPLVERGKCQGIIGLTWSLFSALGPLVGGALATGGNWRWFFCCAFGRLSSSSDLNLPINGVALTLAFLFLRLPTNSAREDGSHGLDIPWSLLQNRTSVSGYIQTFINPVAVVAVVYYLPPIGSSVDFLSVALIMAPMVVSGGVSVAVLQRYRPQIWISWCLFIIGMGCFTVVHADTPKAVIIGLSAPLSVGAGIVYGTLEIYVTSSQTSNHTLPAVYVCLLFQIISMRQL</sequence>
<protein>
    <submittedName>
        <fullName evidence="6">Major facilitator superfamily domain-containing protein</fullName>
    </submittedName>
</protein>
<evidence type="ECO:0000256" key="3">
    <source>
        <dbReference type="ARBA" id="ARBA00022989"/>
    </source>
</evidence>
<keyword evidence="4 5" id="KW-0472">Membrane</keyword>
<comment type="subcellular location">
    <subcellularLocation>
        <location evidence="1">Membrane</location>
        <topology evidence="1">Multi-pass membrane protein</topology>
    </subcellularLocation>
</comment>
<dbReference type="InterPro" id="IPR036259">
    <property type="entry name" value="MFS_trans_sf"/>
</dbReference>
<keyword evidence="7" id="KW-1185">Reference proteome</keyword>
<dbReference type="SUPFAM" id="SSF103473">
    <property type="entry name" value="MFS general substrate transporter"/>
    <property type="match status" value="1"/>
</dbReference>
<dbReference type="PANTHER" id="PTHR23501:SF102">
    <property type="entry name" value="DRUG TRANSPORTER, PUTATIVE (AFU_ORTHOLOGUE AFUA_3G08530)-RELATED"/>
    <property type="match status" value="1"/>
</dbReference>
<reference evidence="6" key="1">
    <citation type="journal article" date="2021" name="New Phytol.">
        <title>Evolutionary innovations through gain and loss of genes in the ectomycorrhizal Boletales.</title>
        <authorList>
            <person name="Wu G."/>
            <person name="Miyauchi S."/>
            <person name="Morin E."/>
            <person name="Kuo A."/>
            <person name="Drula E."/>
            <person name="Varga T."/>
            <person name="Kohler A."/>
            <person name="Feng B."/>
            <person name="Cao Y."/>
            <person name="Lipzen A."/>
            <person name="Daum C."/>
            <person name="Hundley H."/>
            <person name="Pangilinan J."/>
            <person name="Johnson J."/>
            <person name="Barry K."/>
            <person name="LaButti K."/>
            <person name="Ng V."/>
            <person name="Ahrendt S."/>
            <person name="Min B."/>
            <person name="Choi I.G."/>
            <person name="Park H."/>
            <person name="Plett J.M."/>
            <person name="Magnuson J."/>
            <person name="Spatafora J.W."/>
            <person name="Nagy L.G."/>
            <person name="Henrissat B."/>
            <person name="Grigoriev I.V."/>
            <person name="Yang Z.L."/>
            <person name="Xu J."/>
            <person name="Martin F.M."/>
        </authorList>
    </citation>
    <scope>NUCLEOTIDE SEQUENCE</scope>
    <source>
        <strain evidence="6">KKN 215</strain>
    </source>
</reference>
<dbReference type="EMBL" id="JAEVFJ010000008">
    <property type="protein sequence ID" value="KAH8102995.1"/>
    <property type="molecule type" value="Genomic_DNA"/>
</dbReference>
<dbReference type="Pfam" id="PF07690">
    <property type="entry name" value="MFS_1"/>
    <property type="match status" value="1"/>
</dbReference>
<evidence type="ECO:0000256" key="1">
    <source>
        <dbReference type="ARBA" id="ARBA00004141"/>
    </source>
</evidence>
<feature type="transmembrane region" description="Helical" evidence="5">
    <location>
        <begin position="255"/>
        <end position="275"/>
    </location>
</feature>
<feature type="transmembrane region" description="Helical" evidence="5">
    <location>
        <begin position="337"/>
        <end position="356"/>
    </location>
</feature>
<evidence type="ECO:0000256" key="2">
    <source>
        <dbReference type="ARBA" id="ARBA00022692"/>
    </source>
</evidence>
<dbReference type="PANTHER" id="PTHR23501">
    <property type="entry name" value="MAJOR FACILITATOR SUPERFAMILY"/>
    <property type="match status" value="1"/>
</dbReference>
<feature type="transmembrane region" description="Helical" evidence="5">
    <location>
        <begin position="211"/>
        <end position="229"/>
    </location>
</feature>
<evidence type="ECO:0000256" key="5">
    <source>
        <dbReference type="SAM" id="Phobius"/>
    </source>
</evidence>
<feature type="transmembrane region" description="Helical" evidence="5">
    <location>
        <begin position="169"/>
        <end position="191"/>
    </location>
</feature>
<name>A0A8K0UTN8_9AGAR</name>
<feature type="transmembrane region" description="Helical" evidence="5">
    <location>
        <begin position="287"/>
        <end position="305"/>
    </location>
</feature>
<dbReference type="InterPro" id="IPR011701">
    <property type="entry name" value="MFS"/>
</dbReference>
<gene>
    <name evidence="6" type="ORF">BXZ70DRAFT_1076307</name>
</gene>
<dbReference type="OrthoDB" id="3437016at2759"/>
<organism evidence="6 7">
    <name type="scientific">Cristinia sonorae</name>
    <dbReference type="NCBI Taxonomy" id="1940300"/>
    <lineage>
        <taxon>Eukaryota</taxon>
        <taxon>Fungi</taxon>
        <taxon>Dikarya</taxon>
        <taxon>Basidiomycota</taxon>
        <taxon>Agaricomycotina</taxon>
        <taxon>Agaricomycetes</taxon>
        <taxon>Agaricomycetidae</taxon>
        <taxon>Agaricales</taxon>
        <taxon>Pleurotineae</taxon>
        <taxon>Stephanosporaceae</taxon>
        <taxon>Cristinia</taxon>
    </lineage>
</organism>
<dbReference type="AlphaFoldDB" id="A0A8K0UTN8"/>
<keyword evidence="3 5" id="KW-1133">Transmembrane helix</keyword>
<keyword evidence="2 5" id="KW-0812">Transmembrane</keyword>
<feature type="transmembrane region" description="Helical" evidence="5">
    <location>
        <begin position="312"/>
        <end position="331"/>
    </location>
</feature>
<evidence type="ECO:0000313" key="6">
    <source>
        <dbReference type="EMBL" id="KAH8102995.1"/>
    </source>
</evidence>
<dbReference type="GO" id="GO:0005886">
    <property type="term" value="C:plasma membrane"/>
    <property type="evidence" value="ECO:0007669"/>
    <property type="project" value="TreeGrafter"/>
</dbReference>
<proteinExistence type="predicted"/>
<comment type="caution">
    <text evidence="6">The sequence shown here is derived from an EMBL/GenBank/DDBJ whole genome shotgun (WGS) entry which is preliminary data.</text>
</comment>
<dbReference type="GO" id="GO:0022857">
    <property type="term" value="F:transmembrane transporter activity"/>
    <property type="evidence" value="ECO:0007669"/>
    <property type="project" value="InterPro"/>
</dbReference>
<evidence type="ECO:0000256" key="4">
    <source>
        <dbReference type="ARBA" id="ARBA00023136"/>
    </source>
</evidence>
<dbReference type="Proteomes" id="UP000813824">
    <property type="component" value="Unassembled WGS sequence"/>
</dbReference>
<dbReference type="Gene3D" id="1.20.1250.20">
    <property type="entry name" value="MFS general substrate transporter like domains"/>
    <property type="match status" value="1"/>
</dbReference>
<evidence type="ECO:0000313" key="7">
    <source>
        <dbReference type="Proteomes" id="UP000813824"/>
    </source>
</evidence>
<accession>A0A8K0UTN8</accession>